<dbReference type="Proteomes" id="UP001230207">
    <property type="component" value="Unassembled WGS sequence"/>
</dbReference>
<organism evidence="3 4">
    <name type="scientific">Pararhizobium capsulatum DSM 1112</name>
    <dbReference type="NCBI Taxonomy" id="1121113"/>
    <lineage>
        <taxon>Bacteria</taxon>
        <taxon>Pseudomonadati</taxon>
        <taxon>Pseudomonadota</taxon>
        <taxon>Alphaproteobacteria</taxon>
        <taxon>Hyphomicrobiales</taxon>
        <taxon>Rhizobiaceae</taxon>
        <taxon>Rhizobium/Agrobacterium group</taxon>
        <taxon>Pararhizobium</taxon>
    </lineage>
</organism>
<dbReference type="SUPFAM" id="SSF51120">
    <property type="entry name" value="beta-Roll"/>
    <property type="match status" value="2"/>
</dbReference>
<name>A0ABU0BMI6_9HYPH</name>
<dbReference type="RefSeq" id="WP_307228400.1">
    <property type="nucleotide sequence ID" value="NZ_JAUSVF010000001.1"/>
</dbReference>
<evidence type="ECO:0000256" key="2">
    <source>
        <dbReference type="ARBA" id="ARBA00022525"/>
    </source>
</evidence>
<dbReference type="PANTHER" id="PTHR38340:SF1">
    <property type="entry name" value="S-LAYER PROTEIN"/>
    <property type="match status" value="1"/>
</dbReference>
<keyword evidence="4" id="KW-1185">Reference proteome</keyword>
<dbReference type="Gene3D" id="2.160.20.160">
    <property type="match status" value="1"/>
</dbReference>
<protein>
    <submittedName>
        <fullName evidence="3">Ca2+-binding RTX toxin-like protein</fullName>
    </submittedName>
</protein>
<dbReference type="PROSITE" id="PS00330">
    <property type="entry name" value="HEMOLYSIN_CALCIUM"/>
    <property type="match status" value="3"/>
</dbReference>
<dbReference type="InterPro" id="IPR011049">
    <property type="entry name" value="Serralysin-like_metalloprot_C"/>
</dbReference>
<dbReference type="Gene3D" id="2.150.10.10">
    <property type="entry name" value="Serralysin-like metalloprotease, C-terminal"/>
    <property type="match status" value="1"/>
</dbReference>
<reference evidence="3 4" key="1">
    <citation type="submission" date="2023-07" db="EMBL/GenBank/DDBJ databases">
        <title>Genomic Encyclopedia of Type Strains, Phase IV (KMG-IV): sequencing the most valuable type-strain genomes for metagenomic binning, comparative biology and taxonomic classification.</title>
        <authorList>
            <person name="Goeker M."/>
        </authorList>
    </citation>
    <scope>NUCLEOTIDE SEQUENCE [LARGE SCALE GENOMIC DNA]</scope>
    <source>
        <strain evidence="3 4">DSM 1112</strain>
    </source>
</reference>
<comment type="subcellular location">
    <subcellularLocation>
        <location evidence="1">Secreted</location>
    </subcellularLocation>
</comment>
<accession>A0ABU0BMI6</accession>
<comment type="caution">
    <text evidence="3">The sequence shown here is derived from an EMBL/GenBank/DDBJ whole genome shotgun (WGS) entry which is preliminary data.</text>
</comment>
<dbReference type="Pfam" id="PF00353">
    <property type="entry name" value="HemolysinCabind"/>
    <property type="match status" value="3"/>
</dbReference>
<dbReference type="PANTHER" id="PTHR38340">
    <property type="entry name" value="S-LAYER PROTEIN"/>
    <property type="match status" value="1"/>
</dbReference>
<proteinExistence type="predicted"/>
<evidence type="ECO:0000313" key="4">
    <source>
        <dbReference type="Proteomes" id="UP001230207"/>
    </source>
</evidence>
<evidence type="ECO:0000313" key="3">
    <source>
        <dbReference type="EMBL" id="MDQ0319467.1"/>
    </source>
</evidence>
<sequence>MATIYGTDDDDYIVQNKYVAVKIYAYDGDDDIYLNRTDSYGGNNYVSAGAGYDKVVNYFEGGNDIYLGSGNDLYIADIRAGAKGEYDIVHGGDGNDRFEVDTLNSVYYGDGGNDTFLSVGFDNSFNGGSGIDTISYEMQDDYASQRGKGVTIDLLGKKASTTKGHYEDLISIENATGTNAADNITGSNGRNVLKGRGGSDLLEGLGGDDDLWGGSGNDDLYGGSGADILIGGTGSDYLHGGSGTDTFDFNSVSEIGRGTSRDIIADFHRSEYDVVDLHTIDANTGRSGNQDFSFIGGQSFHSKAGELRFASGILSGDTNGDGRADFEIKMSGVTKMYADDFFL</sequence>
<dbReference type="InterPro" id="IPR001343">
    <property type="entry name" value="Hemolysn_Ca-bd"/>
</dbReference>
<dbReference type="InterPro" id="IPR050557">
    <property type="entry name" value="RTX_toxin/Mannuronan_C5-epim"/>
</dbReference>
<dbReference type="PRINTS" id="PR00313">
    <property type="entry name" value="CABNDNGRPT"/>
</dbReference>
<evidence type="ECO:0000256" key="1">
    <source>
        <dbReference type="ARBA" id="ARBA00004613"/>
    </source>
</evidence>
<keyword evidence="2" id="KW-0964">Secreted</keyword>
<dbReference type="InterPro" id="IPR018511">
    <property type="entry name" value="Hemolysin-typ_Ca-bd_CS"/>
</dbReference>
<gene>
    <name evidence="3" type="ORF">QO002_001605</name>
</gene>
<dbReference type="EMBL" id="JAUSVF010000001">
    <property type="protein sequence ID" value="MDQ0319467.1"/>
    <property type="molecule type" value="Genomic_DNA"/>
</dbReference>